<dbReference type="Proteomes" id="UP001605261">
    <property type="component" value="Unassembled WGS sequence"/>
</dbReference>
<evidence type="ECO:0000313" key="2">
    <source>
        <dbReference type="Proteomes" id="UP001605261"/>
    </source>
</evidence>
<dbReference type="EMBL" id="JBHGCJ010000017">
    <property type="protein sequence ID" value="MFG6111165.1"/>
    <property type="molecule type" value="Genomic_DNA"/>
</dbReference>
<gene>
    <name evidence="1" type="ORF">ACEU0G_001055</name>
</gene>
<comment type="caution">
    <text evidence="1">The sequence shown here is derived from an EMBL/GenBank/DDBJ whole genome shotgun (WGS) entry which is preliminary data.</text>
</comment>
<accession>A0ABW7D1S0</accession>
<organism evidence="1 2">
    <name type="scientific">Stenotrophomonas nematodicola</name>
    <dbReference type="NCBI Taxonomy" id="2656746"/>
    <lineage>
        <taxon>Bacteria</taxon>
        <taxon>Pseudomonadati</taxon>
        <taxon>Pseudomonadota</taxon>
        <taxon>Gammaproteobacteria</taxon>
        <taxon>Lysobacterales</taxon>
        <taxon>Lysobacteraceae</taxon>
        <taxon>Stenotrophomonas</taxon>
    </lineage>
</organism>
<dbReference type="InterPro" id="IPR052931">
    <property type="entry name" value="Prophage_regulatory_activator"/>
</dbReference>
<sequence length="71" mass="8077">MTENATSPPRLLRLKEVQDRVGMSKTTIYDRVRTKNFPAPVHLGTMAAWVESEVDAWILDRINDRDHGKAA</sequence>
<dbReference type="Gene3D" id="1.10.238.160">
    <property type="match status" value="1"/>
</dbReference>
<keyword evidence="2" id="KW-1185">Reference proteome</keyword>
<dbReference type="Pfam" id="PF05930">
    <property type="entry name" value="Phage_AlpA"/>
    <property type="match status" value="1"/>
</dbReference>
<dbReference type="InterPro" id="IPR010260">
    <property type="entry name" value="AlpA"/>
</dbReference>
<dbReference type="PANTHER" id="PTHR36154:SF1">
    <property type="entry name" value="DNA-BINDING TRANSCRIPTIONAL ACTIVATOR ALPA"/>
    <property type="match status" value="1"/>
</dbReference>
<evidence type="ECO:0000313" key="1">
    <source>
        <dbReference type="EMBL" id="MFG6111165.1"/>
    </source>
</evidence>
<reference evidence="1 2" key="1">
    <citation type="submission" date="2024-09" db="EMBL/GenBank/DDBJ databases">
        <authorList>
            <consortium name="All-Russian atlas of soil microorganisms"/>
            <consortium name="as a basis for the search for new antimicrobial producers and enzymes with unique properties"/>
            <person name="Sokolova E.A."/>
            <person name="Voronina E.N."/>
        </authorList>
    </citation>
    <scope>NUCLEOTIDE SEQUENCE [LARGE SCALE GENOMIC DNA]</scope>
    <source>
        <strain evidence="1 2">AF-22b-331.1</strain>
    </source>
</reference>
<protein>
    <submittedName>
        <fullName evidence="1">Helix-turn-helix transcriptional regulator</fullName>
    </submittedName>
</protein>
<dbReference type="PANTHER" id="PTHR36154">
    <property type="entry name" value="DNA-BINDING TRANSCRIPTIONAL ACTIVATOR ALPA"/>
    <property type="match status" value="1"/>
</dbReference>
<proteinExistence type="predicted"/>
<dbReference type="RefSeq" id="WP_394164534.1">
    <property type="nucleotide sequence ID" value="NZ_JBHGCJ010000017.1"/>
</dbReference>
<name>A0ABW7D1S0_9GAMM</name>